<evidence type="ECO:0000256" key="2">
    <source>
        <dbReference type="ARBA" id="ARBA00004956"/>
    </source>
</evidence>
<keyword evidence="11 15" id="KW-0092">Biotin</keyword>
<dbReference type="GO" id="GO:0004075">
    <property type="term" value="F:biotin carboxylase activity"/>
    <property type="evidence" value="ECO:0007669"/>
    <property type="project" value="UniProtKB-EC"/>
</dbReference>
<sequence>MFKKVLIANRGEIALRVQRTCKELGIATVCVYSEADRNSKYVKLADEAICIGPAEADQSYLNPVAVIAAAEVSEAEAIHPGYGFLSENADFAEKVEASGFVFIGPRPETIRVMGDKVEAKAKAKEVGLTMVPSFNIDREAKFEETAKAAAKLGYPMMVKAAAGGGGRGMRIIHTESMLRNSIGLLAQECERAFGDGTLYAEKLLSDARHVEVQILADAAGNVIHLGTRDCSVQRRHQKLIEEAPATNIPAKKLARIGEQSVEACRKVGYLGAGTIEYLYDGSSFYFIEMNTRIQVEHPVTEMVTGVDIVEQQLRIAAGEELAIRQRDVAFEGHALECRINAEDPVSFLPSPGTVTAYHPAGGYGVRVDSHAFVNCEIPHHYDSLVGKVIVHGATRPEAIRRMQRALGECVFTGIKTNIALHQRILENSSFRRESVGIDFMDSMK</sequence>
<keyword evidence="9 14" id="KW-0067">ATP-binding</keyword>
<dbReference type="InterPro" id="IPR004549">
    <property type="entry name" value="Acetyl_CoA_COase_biotin_COase"/>
</dbReference>
<dbReference type="PANTHER" id="PTHR48095:SF2">
    <property type="entry name" value="BIOTIN CARBOXYLASE, CHLOROPLASTIC"/>
    <property type="match status" value="1"/>
</dbReference>
<dbReference type="InterPro" id="IPR011764">
    <property type="entry name" value="Biotin_carboxylation_dom"/>
</dbReference>
<dbReference type="SMART" id="SM00878">
    <property type="entry name" value="Biotin_carb_C"/>
    <property type="match status" value="1"/>
</dbReference>
<dbReference type="EMBL" id="JADHEI010000028">
    <property type="protein sequence ID" value="MBF2734816.1"/>
    <property type="molecule type" value="Genomic_DNA"/>
</dbReference>
<evidence type="ECO:0000256" key="11">
    <source>
        <dbReference type="ARBA" id="ARBA00023267"/>
    </source>
</evidence>
<dbReference type="InterPro" id="IPR005479">
    <property type="entry name" value="CPAse_ATP-bd"/>
</dbReference>
<evidence type="ECO:0000256" key="15">
    <source>
        <dbReference type="RuleBase" id="RU365063"/>
    </source>
</evidence>
<evidence type="ECO:0000256" key="10">
    <source>
        <dbReference type="ARBA" id="ARBA00022842"/>
    </source>
</evidence>
<dbReference type="EC" id="6.3.4.14" evidence="4 15"/>
<dbReference type="PROSITE" id="PS50979">
    <property type="entry name" value="BC"/>
    <property type="match status" value="1"/>
</dbReference>
<comment type="subunit">
    <text evidence="3 15">Acetyl-CoA carboxylase is a heterohexamer of biotin carboxyl carrier protein, biotin carboxylase and the two subunits of carboxyl transferase in a 2:2 complex.</text>
</comment>
<evidence type="ECO:0000256" key="14">
    <source>
        <dbReference type="PROSITE-ProRule" id="PRU00409"/>
    </source>
</evidence>
<dbReference type="AlphaFoldDB" id="A0A930Y2E8"/>
<dbReference type="InterPro" id="IPR011054">
    <property type="entry name" value="Rudment_hybrid_motif"/>
</dbReference>
<evidence type="ECO:0000256" key="5">
    <source>
        <dbReference type="ARBA" id="ARBA00017242"/>
    </source>
</evidence>
<dbReference type="NCBIfam" id="NF006367">
    <property type="entry name" value="PRK08591.1"/>
    <property type="match status" value="1"/>
</dbReference>
<feature type="domain" description="Biotin carboxylation" evidence="17">
    <location>
        <begin position="1"/>
        <end position="444"/>
    </location>
</feature>
<dbReference type="SUPFAM" id="SSF56059">
    <property type="entry name" value="Glutathione synthetase ATP-binding domain-like"/>
    <property type="match status" value="1"/>
</dbReference>
<dbReference type="PROSITE" id="PS50975">
    <property type="entry name" value="ATP_GRASP"/>
    <property type="match status" value="1"/>
</dbReference>
<keyword evidence="15" id="KW-0275">Fatty acid biosynthesis</keyword>
<proteinExistence type="predicted"/>
<keyword evidence="7" id="KW-0479">Metal-binding</keyword>
<dbReference type="Pfam" id="PF00289">
    <property type="entry name" value="Biotin_carb_N"/>
    <property type="match status" value="1"/>
</dbReference>
<keyword evidence="15" id="KW-0444">Lipid biosynthesis</keyword>
<dbReference type="GO" id="GO:0046872">
    <property type="term" value="F:metal ion binding"/>
    <property type="evidence" value="ECO:0007669"/>
    <property type="project" value="UniProtKB-KW"/>
</dbReference>
<organism evidence="18 19">
    <name type="scientific">Candidatus Amphirhobacter heronislandensis</name>
    <dbReference type="NCBI Taxonomy" id="1732024"/>
    <lineage>
        <taxon>Bacteria</taxon>
        <taxon>Pseudomonadati</taxon>
        <taxon>Pseudomonadota</taxon>
        <taxon>Gammaproteobacteria</taxon>
        <taxon>Candidatus Tethybacterales</taxon>
        <taxon>Candidatus Tethybacteraceae</taxon>
        <taxon>Candidatus Amphirhobacter</taxon>
    </lineage>
</organism>
<accession>A0A930Y2E8</accession>
<dbReference type="Pfam" id="PF02786">
    <property type="entry name" value="CPSase_L_D2"/>
    <property type="match status" value="1"/>
</dbReference>
<dbReference type="Gene3D" id="3.30.470.20">
    <property type="entry name" value="ATP-grasp fold, B domain"/>
    <property type="match status" value="1"/>
</dbReference>
<evidence type="ECO:0000259" key="17">
    <source>
        <dbReference type="PROSITE" id="PS50979"/>
    </source>
</evidence>
<keyword evidence="10" id="KW-0460">Magnesium</keyword>
<dbReference type="SUPFAM" id="SSF52440">
    <property type="entry name" value="PreATP-grasp domain"/>
    <property type="match status" value="1"/>
</dbReference>
<dbReference type="InterPro" id="IPR005482">
    <property type="entry name" value="Biotin_COase_C"/>
</dbReference>
<evidence type="ECO:0000313" key="19">
    <source>
        <dbReference type="Proteomes" id="UP000604381"/>
    </source>
</evidence>
<keyword evidence="19" id="KW-1185">Reference proteome</keyword>
<dbReference type="InterPro" id="IPR016185">
    <property type="entry name" value="PreATP-grasp_dom_sf"/>
</dbReference>
<evidence type="ECO:0000256" key="7">
    <source>
        <dbReference type="ARBA" id="ARBA00022723"/>
    </source>
</evidence>
<feature type="domain" description="ATP-grasp" evidence="16">
    <location>
        <begin position="120"/>
        <end position="317"/>
    </location>
</feature>
<evidence type="ECO:0000256" key="12">
    <source>
        <dbReference type="ARBA" id="ARBA00033786"/>
    </source>
</evidence>
<comment type="caution">
    <text evidence="18">The sequence shown here is derived from an EMBL/GenBank/DDBJ whole genome shotgun (WGS) entry which is preliminary data.</text>
</comment>
<dbReference type="GO" id="GO:0006633">
    <property type="term" value="P:fatty acid biosynthetic process"/>
    <property type="evidence" value="ECO:0007669"/>
    <property type="project" value="UniProtKB-KW"/>
</dbReference>
<dbReference type="PROSITE" id="PS00867">
    <property type="entry name" value="CPSASE_2"/>
    <property type="match status" value="1"/>
</dbReference>
<reference evidence="18" key="1">
    <citation type="submission" date="2020-10" db="EMBL/GenBank/DDBJ databases">
        <title>An improved Amphimedon queenslandica hologenome assembly reveals how three proteobacterial symbionts can extend the metabolic phenotypic of their marine sponge host.</title>
        <authorList>
            <person name="Degnan B."/>
            <person name="Degnan S."/>
            <person name="Xiang X."/>
        </authorList>
    </citation>
    <scope>NUCLEOTIDE SEQUENCE</scope>
    <source>
        <strain evidence="18">AqS2</strain>
    </source>
</reference>
<evidence type="ECO:0000256" key="3">
    <source>
        <dbReference type="ARBA" id="ARBA00011750"/>
    </source>
</evidence>
<evidence type="ECO:0000259" key="16">
    <source>
        <dbReference type="PROSITE" id="PS50975"/>
    </source>
</evidence>
<keyword evidence="15" id="KW-0276">Fatty acid metabolism</keyword>
<evidence type="ECO:0000256" key="1">
    <source>
        <dbReference type="ARBA" id="ARBA00003761"/>
    </source>
</evidence>
<dbReference type="NCBIfam" id="TIGR00514">
    <property type="entry name" value="accC"/>
    <property type="match status" value="1"/>
</dbReference>
<gene>
    <name evidence="18" type="primary">accC</name>
    <name evidence="18" type="ORF">ISN26_01805</name>
</gene>
<comment type="catalytic activity">
    <reaction evidence="13 15">
        <text>N(6)-biotinyl-L-lysyl-[protein] + hydrogencarbonate + ATP = N(6)-carboxybiotinyl-L-lysyl-[protein] + ADP + phosphate + H(+)</text>
        <dbReference type="Rhea" id="RHEA:13501"/>
        <dbReference type="Rhea" id="RHEA-COMP:10505"/>
        <dbReference type="Rhea" id="RHEA-COMP:10506"/>
        <dbReference type="ChEBI" id="CHEBI:15378"/>
        <dbReference type="ChEBI" id="CHEBI:17544"/>
        <dbReference type="ChEBI" id="CHEBI:30616"/>
        <dbReference type="ChEBI" id="CHEBI:43474"/>
        <dbReference type="ChEBI" id="CHEBI:83144"/>
        <dbReference type="ChEBI" id="CHEBI:83145"/>
        <dbReference type="ChEBI" id="CHEBI:456216"/>
        <dbReference type="EC" id="6.3.4.14"/>
    </reaction>
</comment>
<dbReference type="Pfam" id="PF02785">
    <property type="entry name" value="Biotin_carb_C"/>
    <property type="match status" value="1"/>
</dbReference>
<evidence type="ECO:0000256" key="6">
    <source>
        <dbReference type="ARBA" id="ARBA00022598"/>
    </source>
</evidence>
<dbReference type="InterPro" id="IPR005481">
    <property type="entry name" value="BC-like_N"/>
</dbReference>
<comment type="pathway">
    <text evidence="2 15">Lipid metabolism; malonyl-CoA biosynthesis; malonyl-CoA from acetyl-CoA: step 1/1.</text>
</comment>
<comment type="function">
    <text evidence="1 15">This protein is a component of the acetyl coenzyme A carboxylase complex; first, biotin carboxylase catalyzes the carboxylation of the carrier protein and then the transcarboxylase transfers the carboxyl group to form malonyl-CoA.</text>
</comment>
<evidence type="ECO:0000256" key="9">
    <source>
        <dbReference type="ARBA" id="ARBA00022840"/>
    </source>
</evidence>
<dbReference type="PROSITE" id="PS00866">
    <property type="entry name" value="CPSASE_1"/>
    <property type="match status" value="1"/>
</dbReference>
<protein>
    <recommendedName>
        <fullName evidence="5 15">Biotin carboxylase</fullName>
        <ecNumber evidence="4 15">6.3.4.14</ecNumber>
    </recommendedName>
    <alternativeName>
        <fullName evidence="12 15">Acetyl-coenzyme A carboxylase biotin carboxylase subunit A</fullName>
    </alternativeName>
</protein>
<keyword evidence="8 14" id="KW-0547">Nucleotide-binding</keyword>
<dbReference type="FunFam" id="3.40.50.20:FF:000010">
    <property type="entry name" value="Propionyl-CoA carboxylase subunit alpha"/>
    <property type="match status" value="1"/>
</dbReference>
<evidence type="ECO:0000313" key="18">
    <source>
        <dbReference type="EMBL" id="MBF2734816.1"/>
    </source>
</evidence>
<dbReference type="InterPro" id="IPR011761">
    <property type="entry name" value="ATP-grasp"/>
</dbReference>
<evidence type="ECO:0000256" key="4">
    <source>
        <dbReference type="ARBA" id="ARBA00013263"/>
    </source>
</evidence>
<evidence type="ECO:0000256" key="13">
    <source>
        <dbReference type="ARBA" id="ARBA00048600"/>
    </source>
</evidence>
<name>A0A930Y2E8_9GAMM</name>
<dbReference type="PANTHER" id="PTHR48095">
    <property type="entry name" value="PYRUVATE CARBOXYLASE SUBUNIT A"/>
    <property type="match status" value="1"/>
</dbReference>
<dbReference type="SUPFAM" id="SSF51246">
    <property type="entry name" value="Rudiment single hybrid motif"/>
    <property type="match status" value="1"/>
</dbReference>
<keyword evidence="6 15" id="KW-0436">Ligase</keyword>
<dbReference type="InterPro" id="IPR051602">
    <property type="entry name" value="ACC_Biotin_Carboxylase"/>
</dbReference>
<dbReference type="GO" id="GO:0005524">
    <property type="term" value="F:ATP binding"/>
    <property type="evidence" value="ECO:0007669"/>
    <property type="project" value="UniProtKB-UniRule"/>
</dbReference>
<dbReference type="Proteomes" id="UP000604381">
    <property type="component" value="Unassembled WGS sequence"/>
</dbReference>
<evidence type="ECO:0000256" key="8">
    <source>
        <dbReference type="ARBA" id="ARBA00022741"/>
    </source>
</evidence>
<keyword evidence="15" id="KW-0443">Lipid metabolism</keyword>